<dbReference type="EMBL" id="WWVF01000062">
    <property type="protein sequence ID" value="MZS90996.1"/>
    <property type="molecule type" value="Genomic_DNA"/>
</dbReference>
<comment type="caution">
    <text evidence="1">The sequence shown here is derived from an EMBL/GenBank/DDBJ whole genome shotgun (WGS) entry which is preliminary data.</text>
</comment>
<organism evidence="1 2">
    <name type="scientific">Blautia wexlerae</name>
    <dbReference type="NCBI Taxonomy" id="418240"/>
    <lineage>
        <taxon>Bacteria</taxon>
        <taxon>Bacillati</taxon>
        <taxon>Bacillota</taxon>
        <taxon>Clostridia</taxon>
        <taxon>Lachnospirales</taxon>
        <taxon>Lachnospiraceae</taxon>
        <taxon>Blautia</taxon>
    </lineage>
</organism>
<gene>
    <name evidence="1" type="ORF">GT712_18615</name>
</gene>
<proteinExistence type="predicted"/>
<protein>
    <submittedName>
        <fullName evidence="1">Uncharacterized protein</fullName>
    </submittedName>
</protein>
<reference evidence="1 2" key="1">
    <citation type="journal article" date="2019" name="Nat. Med.">
        <title>A library of human gut bacterial isolates paired with longitudinal multiomics data enables mechanistic microbiome research.</title>
        <authorList>
            <person name="Poyet M."/>
            <person name="Groussin M."/>
            <person name="Gibbons S.M."/>
            <person name="Avila-Pacheco J."/>
            <person name="Jiang X."/>
            <person name="Kearney S.M."/>
            <person name="Perrotta A.R."/>
            <person name="Berdy B."/>
            <person name="Zhao S."/>
            <person name="Lieberman T.D."/>
            <person name="Swanson P.K."/>
            <person name="Smith M."/>
            <person name="Roesemann S."/>
            <person name="Alexander J.E."/>
            <person name="Rich S.A."/>
            <person name="Livny J."/>
            <person name="Vlamakis H."/>
            <person name="Clish C."/>
            <person name="Bullock K."/>
            <person name="Deik A."/>
            <person name="Scott J."/>
            <person name="Pierce K.A."/>
            <person name="Xavier R.J."/>
            <person name="Alm E.J."/>
        </authorList>
    </citation>
    <scope>NUCLEOTIDE SEQUENCE [LARGE SCALE GENOMIC DNA]</scope>
    <source>
        <strain evidence="1 2">BIOML-A12</strain>
    </source>
</reference>
<dbReference type="RefSeq" id="WP_161278748.1">
    <property type="nucleotide sequence ID" value="NZ_WWVA01000090.1"/>
</dbReference>
<dbReference type="AlphaFoldDB" id="A0A6L8XY86"/>
<accession>A0A6L8XY86</accession>
<evidence type="ECO:0000313" key="2">
    <source>
        <dbReference type="Proteomes" id="UP000477156"/>
    </source>
</evidence>
<evidence type="ECO:0000313" key="1">
    <source>
        <dbReference type="EMBL" id="MZS90996.1"/>
    </source>
</evidence>
<dbReference type="Proteomes" id="UP000477156">
    <property type="component" value="Unassembled WGS sequence"/>
</dbReference>
<name>A0A6L8XY86_9FIRM</name>
<sequence length="49" mass="5640">MKTTEILHGFWAGTHTASPEVRRSWQQISKTIEASVPEEQRKVLLQMMA</sequence>